<comment type="caution">
    <text evidence="1">The sequence shown here is derived from an EMBL/GenBank/DDBJ whole genome shotgun (WGS) entry which is preliminary data.</text>
</comment>
<dbReference type="Proteomes" id="UP000644020">
    <property type="component" value="Unassembled WGS sequence"/>
</dbReference>
<proteinExistence type="predicted"/>
<evidence type="ECO:0000313" key="1">
    <source>
        <dbReference type="EMBL" id="GHB08662.1"/>
    </source>
</evidence>
<gene>
    <name evidence="1" type="ORF">GCM10010305_59590</name>
</gene>
<reference evidence="1" key="2">
    <citation type="submission" date="2020-09" db="EMBL/GenBank/DDBJ databases">
        <authorList>
            <person name="Sun Q."/>
            <person name="Ohkuma M."/>
        </authorList>
    </citation>
    <scope>NUCLEOTIDE SEQUENCE</scope>
    <source>
        <strain evidence="1">JCM 4518</strain>
    </source>
</reference>
<sequence>MCRVGLWAAGKWLTCDDTMAYVPRFRRGVRETAAWLWSGGGSPPPLSCAGLSPGAVHRRLVRCAEDGAGAGAGAETGERFRFLLWGPTTDNVLACLFREKDRLVVTFEFWREEHLRDHPEDAGVVFVAAVPVREFGGILDGITAALDAGDNP</sequence>
<protein>
    <submittedName>
        <fullName evidence="1">Uncharacterized protein</fullName>
    </submittedName>
</protein>
<organism evidence="1 2">
    <name type="scientific">Streptomyces termitum</name>
    <dbReference type="NCBI Taxonomy" id="67368"/>
    <lineage>
        <taxon>Bacteria</taxon>
        <taxon>Bacillati</taxon>
        <taxon>Actinomycetota</taxon>
        <taxon>Actinomycetes</taxon>
        <taxon>Kitasatosporales</taxon>
        <taxon>Streptomycetaceae</taxon>
        <taxon>Streptomyces</taxon>
    </lineage>
</organism>
<keyword evidence="2" id="KW-1185">Reference proteome</keyword>
<evidence type="ECO:0000313" key="2">
    <source>
        <dbReference type="Proteomes" id="UP000644020"/>
    </source>
</evidence>
<name>A0A918T7J9_9ACTN</name>
<reference evidence="1" key="1">
    <citation type="journal article" date="2014" name="Int. J. Syst. Evol. Microbiol.">
        <title>Complete genome sequence of Corynebacterium casei LMG S-19264T (=DSM 44701T), isolated from a smear-ripened cheese.</title>
        <authorList>
            <consortium name="US DOE Joint Genome Institute (JGI-PGF)"/>
            <person name="Walter F."/>
            <person name="Albersmeier A."/>
            <person name="Kalinowski J."/>
            <person name="Ruckert C."/>
        </authorList>
    </citation>
    <scope>NUCLEOTIDE SEQUENCE</scope>
    <source>
        <strain evidence="1">JCM 4518</strain>
    </source>
</reference>
<dbReference type="AlphaFoldDB" id="A0A918T7J9"/>
<accession>A0A918T7J9</accession>
<dbReference type="EMBL" id="BMUL01000024">
    <property type="protein sequence ID" value="GHB08662.1"/>
    <property type="molecule type" value="Genomic_DNA"/>
</dbReference>